<gene>
    <name evidence="1" type="ORF">PGCG_00121</name>
</gene>
<organism evidence="1 2">
    <name type="scientific">Phaeocystis globosa virus PgV-16T</name>
    <dbReference type="NCBI Taxonomy" id="3071227"/>
    <lineage>
        <taxon>Viruses</taxon>
        <taxon>Varidnaviria</taxon>
        <taxon>Bamfordvirae</taxon>
        <taxon>Nucleocytoviricota</taxon>
        <taxon>Megaviricetes</taxon>
        <taxon>Imitervirales</taxon>
        <taxon>Mesomimiviridae</taxon>
        <taxon>Tethysvirus</taxon>
        <taxon>Tethysvirus hollandense</taxon>
    </lineage>
</organism>
<name>A0AC59EWW7_9VIRU</name>
<accession>A0AC59EWW7</accession>
<proteinExistence type="predicted"/>
<evidence type="ECO:0000313" key="2">
    <source>
        <dbReference type="Proteomes" id="UP000204225"/>
    </source>
</evidence>
<evidence type="ECO:0000313" key="1">
    <source>
        <dbReference type="EMBL" id="AGM15433.1"/>
    </source>
</evidence>
<sequence length="235" mass="26928">MPKHILEQSYNPESKLSEIGIDEVGRGPMFGRVYTAAVILPKNTDFKYELMKDSKKFTSKKKINEAAEYIKEHALAWTVAYEDETVIDDINIRNATHSAMHKAIREIMDKFKQTNQYCNEFYLLVDGNDFKPYTYFDNETSQIQQVNHIAIEGGDNKFCSIAAASILAKVERDKYIGELCECYKKLDEYYNLSGNKGYGTAAHINGIKNIGISPWHRKSYGCCKIAEEHDSDFFL</sequence>
<dbReference type="Proteomes" id="UP000204225">
    <property type="component" value="Segment"/>
</dbReference>
<dbReference type="EMBL" id="KC662249">
    <property type="protein sequence ID" value="AGM15433.1"/>
    <property type="molecule type" value="Genomic_DNA"/>
</dbReference>
<keyword evidence="2" id="KW-1185">Reference proteome</keyword>
<reference evidence="1 2" key="1">
    <citation type="journal article" date="2013" name="Proc. Natl. Acad. Sci. U.S.A.">
        <title>Genome of Phaeocystis globosa virus PgV-16T highlights the common ancestry of the largest known DNA viruses infecting eukaryotes.</title>
        <authorList>
            <person name="Santini S."/>
            <person name="Jeudy S."/>
            <person name="Bartoli J."/>
            <person name="Poirot O."/>
            <person name="Lescot M."/>
            <person name="Abergel C."/>
            <person name="Barbe V."/>
            <person name="Wommack K.E."/>
            <person name="Noordeloos A.A."/>
            <person name="Brussaard C.P."/>
            <person name="Claverie J.M."/>
        </authorList>
    </citation>
    <scope>NUCLEOTIDE SEQUENCE [LARGE SCALE GENOMIC DNA]</scope>
    <source>
        <strain evidence="1 2">16T</strain>
    </source>
</reference>
<protein>
    <submittedName>
        <fullName evidence="1">Ribonuclease HII</fullName>
    </submittedName>
</protein>